<dbReference type="GO" id="GO:0016020">
    <property type="term" value="C:membrane"/>
    <property type="evidence" value="ECO:0007669"/>
    <property type="project" value="TreeGrafter"/>
</dbReference>
<dbReference type="EC" id="3.2.1.18" evidence="3"/>
<evidence type="ECO:0000256" key="1">
    <source>
        <dbReference type="ARBA" id="ARBA00000427"/>
    </source>
</evidence>
<dbReference type="EMBL" id="CP036526">
    <property type="protein sequence ID" value="QDT09869.1"/>
    <property type="molecule type" value="Genomic_DNA"/>
</dbReference>
<keyword evidence="6" id="KW-1185">Reference proteome</keyword>
<dbReference type="GO" id="GO:0009313">
    <property type="term" value="P:oligosaccharide catabolic process"/>
    <property type="evidence" value="ECO:0007669"/>
    <property type="project" value="TreeGrafter"/>
</dbReference>
<dbReference type="InterPro" id="IPR026856">
    <property type="entry name" value="Sialidase_fam"/>
</dbReference>
<dbReference type="SUPFAM" id="SSF50939">
    <property type="entry name" value="Sialidases"/>
    <property type="match status" value="1"/>
</dbReference>
<comment type="similarity">
    <text evidence="2">Belongs to the glycosyl hydrolase 33 family.</text>
</comment>
<evidence type="ECO:0000256" key="3">
    <source>
        <dbReference type="ARBA" id="ARBA00012733"/>
    </source>
</evidence>
<evidence type="ECO:0000313" key="5">
    <source>
        <dbReference type="EMBL" id="QDT09869.1"/>
    </source>
</evidence>
<dbReference type="AlphaFoldDB" id="A0A517NRZ6"/>
<dbReference type="GO" id="GO:0006689">
    <property type="term" value="P:ganglioside catabolic process"/>
    <property type="evidence" value="ECO:0007669"/>
    <property type="project" value="TreeGrafter"/>
</dbReference>
<organism evidence="5 6">
    <name type="scientific">Stieleria marina</name>
    <dbReference type="NCBI Taxonomy" id="1930275"/>
    <lineage>
        <taxon>Bacteria</taxon>
        <taxon>Pseudomonadati</taxon>
        <taxon>Planctomycetota</taxon>
        <taxon>Planctomycetia</taxon>
        <taxon>Pirellulales</taxon>
        <taxon>Pirellulaceae</taxon>
        <taxon>Stieleria</taxon>
    </lineage>
</organism>
<evidence type="ECO:0000313" key="6">
    <source>
        <dbReference type="Proteomes" id="UP000319817"/>
    </source>
</evidence>
<dbReference type="GO" id="GO:0005737">
    <property type="term" value="C:cytoplasm"/>
    <property type="evidence" value="ECO:0007669"/>
    <property type="project" value="TreeGrafter"/>
</dbReference>
<dbReference type="Proteomes" id="UP000319817">
    <property type="component" value="Chromosome"/>
</dbReference>
<comment type="catalytic activity">
    <reaction evidence="1">
        <text>Hydrolysis of alpha-(2-&gt;3)-, alpha-(2-&gt;6)-, alpha-(2-&gt;8)- glycosidic linkages of terminal sialic acid residues in oligosaccharides, glycoproteins, glycolipids, colominic acid and synthetic substrates.</text>
        <dbReference type="EC" id="3.2.1.18"/>
    </reaction>
</comment>
<keyword evidence="5" id="KW-0326">Glycosidase</keyword>
<dbReference type="InterPro" id="IPR011040">
    <property type="entry name" value="Sialidase"/>
</dbReference>
<dbReference type="Pfam" id="PF13088">
    <property type="entry name" value="BNR_2"/>
    <property type="match status" value="1"/>
</dbReference>
<feature type="domain" description="Sialidase" evidence="4">
    <location>
        <begin position="4"/>
        <end position="259"/>
    </location>
</feature>
<accession>A0A517NRZ6</accession>
<gene>
    <name evidence="5" type="primary">nedA_2</name>
    <name evidence="5" type="ORF">K239x_18210</name>
</gene>
<dbReference type="GO" id="GO:0004308">
    <property type="term" value="F:exo-alpha-sialidase activity"/>
    <property type="evidence" value="ECO:0007669"/>
    <property type="project" value="UniProtKB-EC"/>
</dbReference>
<dbReference type="InterPro" id="IPR036278">
    <property type="entry name" value="Sialidase_sf"/>
</dbReference>
<dbReference type="Gene3D" id="2.120.10.10">
    <property type="match status" value="1"/>
</dbReference>
<dbReference type="PANTHER" id="PTHR10628:SF30">
    <property type="entry name" value="EXO-ALPHA-SIALIDASE"/>
    <property type="match status" value="1"/>
</dbReference>
<sequence length="283" mass="31115">MQIVRDDGKHQAGNPCPLVDQQSGKIFLFYCGSRHSEGQVLGGAGSREVYLITSTDDGLSWSETRNLSASVKKPNWRWYATGPCSAIQIQSGKYAGRLIVPANHSIHFDDGRKWEYRCHSLYSDDHGETWQVGASSTAGGSETQIVEVAPDLLIQDIRMQTHRKGPRAVRFSRDGGATWDAIEYDVQRPCPKCQGSIIAIPAGEGDNLRLVSSNPAGKGRTHMAVYQSLDAGKKWQKISLLEAGPTGYSDLVVTADNRVACFFETGSKSPYESLVFQFVDDLR</sequence>
<name>A0A517NRZ6_9BACT</name>
<evidence type="ECO:0000256" key="2">
    <source>
        <dbReference type="ARBA" id="ARBA00009348"/>
    </source>
</evidence>
<dbReference type="PANTHER" id="PTHR10628">
    <property type="entry name" value="SIALIDASE"/>
    <property type="match status" value="1"/>
</dbReference>
<keyword evidence="5" id="KW-0378">Hydrolase</keyword>
<proteinExistence type="inferred from homology"/>
<dbReference type="CDD" id="cd15482">
    <property type="entry name" value="Sialidase_non-viral"/>
    <property type="match status" value="1"/>
</dbReference>
<protein>
    <recommendedName>
        <fullName evidence="3">exo-alpha-sialidase</fullName>
        <ecNumber evidence="3">3.2.1.18</ecNumber>
    </recommendedName>
</protein>
<reference evidence="5 6" key="1">
    <citation type="submission" date="2019-02" db="EMBL/GenBank/DDBJ databases">
        <title>Deep-cultivation of Planctomycetes and their phenomic and genomic characterization uncovers novel biology.</title>
        <authorList>
            <person name="Wiegand S."/>
            <person name="Jogler M."/>
            <person name="Boedeker C."/>
            <person name="Pinto D."/>
            <person name="Vollmers J."/>
            <person name="Rivas-Marin E."/>
            <person name="Kohn T."/>
            <person name="Peeters S.H."/>
            <person name="Heuer A."/>
            <person name="Rast P."/>
            <person name="Oberbeckmann S."/>
            <person name="Bunk B."/>
            <person name="Jeske O."/>
            <person name="Meyerdierks A."/>
            <person name="Storesund J.E."/>
            <person name="Kallscheuer N."/>
            <person name="Luecker S."/>
            <person name="Lage O.M."/>
            <person name="Pohl T."/>
            <person name="Merkel B.J."/>
            <person name="Hornburger P."/>
            <person name="Mueller R.-W."/>
            <person name="Bruemmer F."/>
            <person name="Labrenz M."/>
            <person name="Spormann A.M."/>
            <person name="Op den Camp H."/>
            <person name="Overmann J."/>
            <person name="Amann R."/>
            <person name="Jetten M.S.M."/>
            <person name="Mascher T."/>
            <person name="Medema M.H."/>
            <person name="Devos D.P."/>
            <person name="Kaster A.-K."/>
            <person name="Ovreas L."/>
            <person name="Rohde M."/>
            <person name="Galperin M.Y."/>
            <person name="Jogler C."/>
        </authorList>
    </citation>
    <scope>NUCLEOTIDE SEQUENCE [LARGE SCALE GENOMIC DNA]</scope>
    <source>
        <strain evidence="5 6">K23_9</strain>
    </source>
</reference>
<evidence type="ECO:0000259" key="4">
    <source>
        <dbReference type="Pfam" id="PF13088"/>
    </source>
</evidence>